<dbReference type="Pfam" id="PF05721">
    <property type="entry name" value="PhyH"/>
    <property type="match status" value="1"/>
</dbReference>
<dbReference type="PANTHER" id="PTHR20883">
    <property type="entry name" value="PHYTANOYL-COA DIOXYGENASE DOMAIN CONTAINING 1"/>
    <property type="match status" value="1"/>
</dbReference>
<dbReference type="OrthoDB" id="445007at2759"/>
<dbReference type="KEGG" id="bbel:109484762"/>
<organism evidence="2 3">
    <name type="scientific">Branchiostoma belcheri</name>
    <name type="common">Amphioxus</name>
    <dbReference type="NCBI Taxonomy" id="7741"/>
    <lineage>
        <taxon>Eukaryota</taxon>
        <taxon>Metazoa</taxon>
        <taxon>Chordata</taxon>
        <taxon>Cephalochordata</taxon>
        <taxon>Leptocardii</taxon>
        <taxon>Amphioxiformes</taxon>
        <taxon>Branchiostomatidae</taxon>
        <taxon>Branchiostoma</taxon>
    </lineage>
</organism>
<dbReference type="AlphaFoldDB" id="A0A6P5ABS9"/>
<evidence type="ECO:0000256" key="1">
    <source>
        <dbReference type="ARBA" id="ARBA00001962"/>
    </source>
</evidence>
<keyword evidence="2" id="KW-1185">Reference proteome</keyword>
<dbReference type="InterPro" id="IPR008775">
    <property type="entry name" value="Phytyl_CoA_dOase-like"/>
</dbReference>
<dbReference type="GeneID" id="109484762"/>
<comment type="cofactor">
    <cofactor evidence="1">
        <name>Fe cation</name>
        <dbReference type="ChEBI" id="CHEBI:24875"/>
    </cofactor>
</comment>
<evidence type="ECO:0000313" key="3">
    <source>
        <dbReference type="RefSeq" id="XP_019643689.1"/>
    </source>
</evidence>
<dbReference type="Proteomes" id="UP000515135">
    <property type="component" value="Unplaced"/>
</dbReference>
<protein>
    <submittedName>
        <fullName evidence="3">Phytanoyl-CoA dioxygenase, peroxisomal-like</fullName>
    </submittedName>
</protein>
<evidence type="ECO:0000313" key="2">
    <source>
        <dbReference type="Proteomes" id="UP000515135"/>
    </source>
</evidence>
<gene>
    <name evidence="3" type="primary">LOC109484762</name>
</gene>
<proteinExistence type="predicted"/>
<dbReference type="Gene3D" id="2.60.120.620">
    <property type="entry name" value="q2cbj1_9rhob like domain"/>
    <property type="match status" value="1"/>
</dbReference>
<reference evidence="3" key="1">
    <citation type="submission" date="2025-08" db="UniProtKB">
        <authorList>
            <consortium name="RefSeq"/>
        </authorList>
    </citation>
    <scope>IDENTIFICATION</scope>
    <source>
        <tissue evidence="3">Gonad</tissue>
    </source>
</reference>
<dbReference type="RefSeq" id="XP_019643689.1">
    <property type="nucleotide sequence ID" value="XM_019788130.1"/>
</dbReference>
<dbReference type="SUPFAM" id="SSF51197">
    <property type="entry name" value="Clavaminate synthase-like"/>
    <property type="match status" value="1"/>
</dbReference>
<dbReference type="PANTHER" id="PTHR20883:SF51">
    <property type="entry name" value="PHYTANOYL-COA HYDROXYLASE"/>
    <property type="match status" value="1"/>
</dbReference>
<accession>A0A6P5ABS9</accession>
<sequence>MPVAEYEWTETFDITPEVQADFDEHGYIVVRGLLTKEEMKKIHKAVDHSEGITKHSYQIPDGRGRSSGYCIWSHPGDDVTGMVGRVEKVAGYSQKLLGGEEVYHYHTKLVMKEPQSGGTINWHQDYGYWYKNGCLFPDMASVIIAVDKADRENGCLQVLRGSHKLGRIDHVFVGGQTGADMKRVEEVMKICPLDYAELDEGDALFFHCNLLHSSDKNDSTRRRWNFICSYNRASNNPVYVHHHPQYTPLHKVPNDAILKCENFTDMTGKEFVDPSMDKTVKADLTTFKGDK</sequence>
<name>A0A6P5ABS9_BRABE</name>